<dbReference type="GO" id="GO:0030552">
    <property type="term" value="F:cAMP binding"/>
    <property type="evidence" value="ECO:0007669"/>
    <property type="project" value="TreeGrafter"/>
</dbReference>
<organism evidence="2 3">
    <name type="scientific">Paramecium pentaurelia</name>
    <dbReference type="NCBI Taxonomy" id="43138"/>
    <lineage>
        <taxon>Eukaryota</taxon>
        <taxon>Sar</taxon>
        <taxon>Alveolata</taxon>
        <taxon>Ciliophora</taxon>
        <taxon>Intramacronucleata</taxon>
        <taxon>Oligohymenophorea</taxon>
        <taxon>Peniculida</taxon>
        <taxon>Parameciidae</taxon>
        <taxon>Paramecium</taxon>
    </lineage>
</organism>
<dbReference type="PANTHER" id="PTHR11635:SF152">
    <property type="entry name" value="CAMP-DEPENDENT PROTEIN KINASE TYPE I REGULATORY SUBUNIT-RELATED"/>
    <property type="match status" value="1"/>
</dbReference>
<protein>
    <recommendedName>
        <fullName evidence="1">Cyclic nucleotide-binding domain-containing protein</fullName>
    </recommendedName>
</protein>
<dbReference type="Proteomes" id="UP000689195">
    <property type="component" value="Unassembled WGS sequence"/>
</dbReference>
<dbReference type="PROSITE" id="PS50042">
    <property type="entry name" value="CNMP_BINDING_3"/>
    <property type="match status" value="2"/>
</dbReference>
<dbReference type="InterPro" id="IPR000595">
    <property type="entry name" value="cNMP-bd_dom"/>
</dbReference>
<name>A0A8S1SJ18_9CILI</name>
<feature type="domain" description="Cyclic nucleotide-binding" evidence="1">
    <location>
        <begin position="235"/>
        <end position="331"/>
    </location>
</feature>
<proteinExistence type="predicted"/>
<dbReference type="GO" id="GO:0034236">
    <property type="term" value="F:protein kinase A catalytic subunit binding"/>
    <property type="evidence" value="ECO:0007669"/>
    <property type="project" value="TreeGrafter"/>
</dbReference>
<feature type="domain" description="Cyclic nucleotide-binding" evidence="1">
    <location>
        <begin position="84"/>
        <end position="217"/>
    </location>
</feature>
<dbReference type="PANTHER" id="PTHR11635">
    <property type="entry name" value="CAMP-DEPENDENT PROTEIN KINASE REGULATORY CHAIN"/>
    <property type="match status" value="1"/>
</dbReference>
<dbReference type="AlphaFoldDB" id="A0A8S1SJ18"/>
<evidence type="ECO:0000259" key="1">
    <source>
        <dbReference type="PROSITE" id="PS50042"/>
    </source>
</evidence>
<accession>A0A8S1SJ18</accession>
<keyword evidence="3" id="KW-1185">Reference proteome</keyword>
<reference evidence="2" key="1">
    <citation type="submission" date="2021-01" db="EMBL/GenBank/DDBJ databases">
        <authorList>
            <consortium name="Genoscope - CEA"/>
            <person name="William W."/>
        </authorList>
    </citation>
    <scope>NUCLEOTIDE SEQUENCE</scope>
</reference>
<evidence type="ECO:0000313" key="2">
    <source>
        <dbReference type="EMBL" id="CAD8138364.1"/>
    </source>
</evidence>
<dbReference type="GO" id="GO:0005829">
    <property type="term" value="C:cytosol"/>
    <property type="evidence" value="ECO:0007669"/>
    <property type="project" value="TreeGrafter"/>
</dbReference>
<dbReference type="InterPro" id="IPR050503">
    <property type="entry name" value="cAMP-dep_PK_reg_su-like"/>
</dbReference>
<evidence type="ECO:0000313" key="3">
    <source>
        <dbReference type="Proteomes" id="UP000689195"/>
    </source>
</evidence>
<comment type="caution">
    <text evidence="2">The sequence shown here is derived from an EMBL/GenBank/DDBJ whole genome shotgun (WGS) entry which is preliminary data.</text>
</comment>
<dbReference type="OrthoDB" id="21144at2759"/>
<sequence length="504" mass="59359">MSTVNKNGQQGQNEITIQRRKNETNLRVTLQYYSKYGKIIDDHYLEQIAPGLASLEFMKRNCPERTKLEDFCIQSGQYFEFEQYKQGDIIFNYGDIGDRVYIILKGEVAVLVPRSENEIVTEREEISQTKQPFDFEMFWRNKKSLKQMQIEVLLAQLNSNFYFKDNICMFKKVFQFHSGQSFGDVALISDKPRTASILVTSDQIYLISMCKKDFKNLCEKSVLEMNQTLDYFVTLFPHIGKMQIAKFIQFFHKTDFPPQQWLWREGEQVKFCLLIMKGRVEIKQQQLPLYQVSDNSFIGHEEILEGLTIRQYGCKTLDNTIAYYMEFEDFNIATKNAPDIVKVLVEKGKLMNFYLEKRKEEVKKGQINVEPLCLSVERRLVKDMFVIKSPRNNEVRSNQPKCLSYFDITKFNKQKARPNPTNQQQNISEDLYFSKEKIIKTTRSPSYYTQKVSPINIQMKEILMKKFKLNYKFNAIKSLKITTCKSIHDFSNKSRFKTDASIDN</sequence>
<dbReference type="GO" id="GO:0004862">
    <property type="term" value="F:cAMP-dependent protein kinase inhibitor activity"/>
    <property type="evidence" value="ECO:0007669"/>
    <property type="project" value="TreeGrafter"/>
</dbReference>
<dbReference type="GO" id="GO:0005952">
    <property type="term" value="C:cAMP-dependent protein kinase complex"/>
    <property type="evidence" value="ECO:0007669"/>
    <property type="project" value="InterPro"/>
</dbReference>
<dbReference type="EMBL" id="CAJJDO010000007">
    <property type="protein sequence ID" value="CAD8138364.1"/>
    <property type="molecule type" value="Genomic_DNA"/>
</dbReference>
<gene>
    <name evidence="2" type="ORF">PPENT_87.1.T0070078</name>
</gene>
<dbReference type="CDD" id="cd00038">
    <property type="entry name" value="CAP_ED"/>
    <property type="match status" value="1"/>
</dbReference>